<dbReference type="PANTHER" id="PTHR34849:SF1">
    <property type="entry name" value="SLR0770 PROTEIN"/>
    <property type="match status" value="1"/>
</dbReference>
<accession>A0ABR8C0W8</accession>
<dbReference type="PANTHER" id="PTHR34849">
    <property type="entry name" value="SSL5025 PROTEIN"/>
    <property type="match status" value="1"/>
</dbReference>
<dbReference type="InterPro" id="IPR007367">
    <property type="entry name" value="DUF433"/>
</dbReference>
<name>A0ABR8C0W8_APHFL</name>
<dbReference type="Pfam" id="PF04255">
    <property type="entry name" value="DUF433"/>
    <property type="match status" value="1"/>
</dbReference>
<dbReference type="SUPFAM" id="SSF46689">
    <property type="entry name" value="Homeodomain-like"/>
    <property type="match status" value="1"/>
</dbReference>
<dbReference type="InterPro" id="IPR009057">
    <property type="entry name" value="Homeodomain-like_sf"/>
</dbReference>
<dbReference type="RefSeq" id="WP_053537474.1">
    <property type="nucleotide sequence ID" value="NZ_JACJQT010000064.1"/>
</dbReference>
<comment type="caution">
    <text evidence="1">The sequence shown here is derived from an EMBL/GenBank/DDBJ whole genome shotgun (WGS) entry which is preliminary data.</text>
</comment>
<dbReference type="Proteomes" id="UP000606721">
    <property type="component" value="Unassembled WGS sequence"/>
</dbReference>
<evidence type="ECO:0000313" key="2">
    <source>
        <dbReference type="Proteomes" id="UP000606721"/>
    </source>
</evidence>
<sequence>MATATNIGTLVTCSPGVNNGRPMITGTKTSVSRVVILYKQGANAEEIARRISHLNLAQVYAALAYYHANPNQIETELAEADAEYWNLATLHSHKDKNADE</sequence>
<keyword evidence="2" id="KW-1185">Reference proteome</keyword>
<reference evidence="1 2" key="1">
    <citation type="journal article" date="2020" name="ISME J.">
        <title>Comparative genomics reveals insights into cyanobacterial evolution and habitat adaptation.</title>
        <authorList>
            <person name="Chen M.Y."/>
            <person name="Teng W.K."/>
            <person name="Zhao L."/>
            <person name="Hu C.X."/>
            <person name="Zhou Y.K."/>
            <person name="Han B.P."/>
            <person name="Song L.R."/>
            <person name="Shu W.S."/>
        </authorList>
    </citation>
    <scope>NUCLEOTIDE SEQUENCE [LARGE SCALE GENOMIC DNA]</scope>
    <source>
        <strain evidence="1 2">FACHB-1040</strain>
    </source>
</reference>
<proteinExistence type="predicted"/>
<evidence type="ECO:0000313" key="1">
    <source>
        <dbReference type="EMBL" id="MBD2280512.1"/>
    </source>
</evidence>
<dbReference type="EMBL" id="JACJQT010000064">
    <property type="protein sequence ID" value="MBD2280512.1"/>
    <property type="molecule type" value="Genomic_DNA"/>
</dbReference>
<dbReference type="InterPro" id="IPR036388">
    <property type="entry name" value="WH-like_DNA-bd_sf"/>
</dbReference>
<protein>
    <submittedName>
        <fullName evidence="1">DUF433 domain-containing protein</fullName>
    </submittedName>
</protein>
<gene>
    <name evidence="1" type="ORF">H6F99_20220</name>
</gene>
<organism evidence="1 2">
    <name type="scientific">Aphanizomenon flos-aquae FACHB-1040</name>
    <dbReference type="NCBI Taxonomy" id="2692887"/>
    <lineage>
        <taxon>Bacteria</taxon>
        <taxon>Bacillati</taxon>
        <taxon>Cyanobacteriota</taxon>
        <taxon>Cyanophyceae</taxon>
        <taxon>Nostocales</taxon>
        <taxon>Aphanizomenonaceae</taxon>
        <taxon>Aphanizomenon</taxon>
    </lineage>
</organism>
<dbReference type="Gene3D" id="1.10.10.10">
    <property type="entry name" value="Winged helix-like DNA-binding domain superfamily/Winged helix DNA-binding domain"/>
    <property type="match status" value="1"/>
</dbReference>